<evidence type="ECO:0000313" key="3">
    <source>
        <dbReference type="Proteomes" id="UP000323393"/>
    </source>
</evidence>
<dbReference type="RefSeq" id="WP_148966034.1">
    <property type="nucleotide sequence ID" value="NZ_VTEU01000004.1"/>
</dbReference>
<dbReference type="AlphaFoldDB" id="A0AA94WME2"/>
<gene>
    <name evidence="2" type="ORF">FZC74_11985</name>
</gene>
<accession>A0AA94WME2</accession>
<protein>
    <submittedName>
        <fullName evidence="2">DUF2500 domain-containing protein</fullName>
    </submittedName>
</protein>
<feature type="transmembrane region" description="Helical" evidence="1">
    <location>
        <begin position="20"/>
        <end position="42"/>
    </location>
</feature>
<keyword evidence="1" id="KW-0472">Membrane</keyword>
<keyword evidence="1" id="KW-0812">Transmembrane</keyword>
<evidence type="ECO:0000256" key="1">
    <source>
        <dbReference type="SAM" id="Phobius"/>
    </source>
</evidence>
<dbReference type="Proteomes" id="UP000323393">
    <property type="component" value="Unassembled WGS sequence"/>
</dbReference>
<comment type="caution">
    <text evidence="2">The sequence shown here is derived from an EMBL/GenBank/DDBJ whole genome shotgun (WGS) entry which is preliminary data.</text>
</comment>
<dbReference type="InterPro" id="IPR019635">
    <property type="entry name" value="DUF2500"/>
</dbReference>
<keyword evidence="1" id="KW-1133">Transmembrane helix</keyword>
<sequence>MVDPYQMSTGGDPMFQFVPIFIGIIFVIVIGSILISVFKGVGEWQKNEQSPRLSVPAVVTSKRMDVTKRSNMHHHNDTHHHHSSSTHTKYFVTFEFESGDRSEFHVAGKEYGLLSEDDNGVLSFQGTRYLGFERKKVSISGGEEYQDEYK</sequence>
<dbReference type="EMBL" id="VTEU01000004">
    <property type="protein sequence ID" value="TYS58520.1"/>
    <property type="molecule type" value="Genomic_DNA"/>
</dbReference>
<organism evidence="2 3">
    <name type="scientific">Sutcliffiella horikoshii</name>
    <dbReference type="NCBI Taxonomy" id="79883"/>
    <lineage>
        <taxon>Bacteria</taxon>
        <taxon>Bacillati</taxon>
        <taxon>Bacillota</taxon>
        <taxon>Bacilli</taxon>
        <taxon>Bacillales</taxon>
        <taxon>Bacillaceae</taxon>
        <taxon>Sutcliffiella</taxon>
    </lineage>
</organism>
<proteinExistence type="predicted"/>
<evidence type="ECO:0000313" key="2">
    <source>
        <dbReference type="EMBL" id="TYS58520.1"/>
    </source>
</evidence>
<reference evidence="2 3" key="1">
    <citation type="submission" date="2019-08" db="EMBL/GenBank/DDBJ databases">
        <title>Bacillus genomes from the desert of Cuatro Cienegas, Coahuila.</title>
        <authorList>
            <person name="Olmedo-Alvarez G."/>
        </authorList>
    </citation>
    <scope>NUCLEOTIDE SEQUENCE [LARGE SCALE GENOMIC DNA]</scope>
    <source>
        <strain evidence="2 3">CH88_3T</strain>
    </source>
</reference>
<name>A0AA94WME2_9BACI</name>
<dbReference type="Gene3D" id="2.40.50.660">
    <property type="match status" value="1"/>
</dbReference>
<dbReference type="Pfam" id="PF10694">
    <property type="entry name" value="DUF2500"/>
    <property type="match status" value="1"/>
</dbReference>